<dbReference type="Proteomes" id="UP000019335">
    <property type="component" value="Chromosome 17"/>
</dbReference>
<reference evidence="1 2" key="1">
    <citation type="journal article" date="2014" name="Mol. Plant">
        <title>Chromosome Scale Genome Assembly and Transcriptome Profiling of Nannochloropsis gaditana in Nitrogen Depletion.</title>
        <authorList>
            <person name="Corteggiani Carpinelli E."/>
            <person name="Telatin A."/>
            <person name="Vitulo N."/>
            <person name="Forcato C."/>
            <person name="D'Angelo M."/>
            <person name="Schiavon R."/>
            <person name="Vezzi A."/>
            <person name="Giacometti G.M."/>
            <person name="Morosinotto T."/>
            <person name="Valle G."/>
        </authorList>
    </citation>
    <scope>NUCLEOTIDE SEQUENCE [LARGE SCALE GENOMIC DNA]</scope>
    <source>
        <strain evidence="1 2">B-31</strain>
    </source>
</reference>
<keyword evidence="2" id="KW-1185">Reference proteome</keyword>
<proteinExistence type="predicted"/>
<accession>W7TSE0</accession>
<protein>
    <submittedName>
        <fullName evidence="1">Uncharacterized protein</fullName>
    </submittedName>
</protein>
<name>W7TSE0_9STRA</name>
<evidence type="ECO:0000313" key="2">
    <source>
        <dbReference type="Proteomes" id="UP000019335"/>
    </source>
</evidence>
<organism evidence="1 2">
    <name type="scientific">Nannochloropsis gaditana</name>
    <dbReference type="NCBI Taxonomy" id="72520"/>
    <lineage>
        <taxon>Eukaryota</taxon>
        <taxon>Sar</taxon>
        <taxon>Stramenopiles</taxon>
        <taxon>Ochrophyta</taxon>
        <taxon>Eustigmatophyceae</taxon>
        <taxon>Eustigmatales</taxon>
        <taxon>Monodopsidaceae</taxon>
        <taxon>Nannochloropsis</taxon>
    </lineage>
</organism>
<evidence type="ECO:0000313" key="1">
    <source>
        <dbReference type="EMBL" id="EWM23269.1"/>
    </source>
</evidence>
<dbReference type="AlphaFoldDB" id="W7TSE0"/>
<gene>
    <name evidence="1" type="ORF">Naga_100829g3</name>
</gene>
<dbReference type="EMBL" id="AZIL01001700">
    <property type="protein sequence ID" value="EWM23269.1"/>
    <property type="molecule type" value="Genomic_DNA"/>
</dbReference>
<comment type="caution">
    <text evidence="1">The sequence shown here is derived from an EMBL/GenBank/DDBJ whole genome shotgun (WGS) entry which is preliminary data.</text>
</comment>
<sequence length="127" mass="13881">MTCLRLIGTKESALLVVEDNQEEVCTTWPLPSKYISLFISKTSLLREAKGTARGDKASVVCIVSRVVFTGSRGMKTLDIKDPFSHASKVSMARSGLMKTLSLLTAHLARGVERAKDRSLMGRGPAWL</sequence>